<evidence type="ECO:0000313" key="2">
    <source>
        <dbReference type="EMBL" id="AND74950.1"/>
    </source>
</evidence>
<evidence type="ECO:0000313" key="3">
    <source>
        <dbReference type="Proteomes" id="UP000225821"/>
    </source>
</evidence>
<proteinExistence type="predicted"/>
<sequence>MPSPKWAKQPRRKDKTVILTARGWIVNETKELLVSCKQLATRMAKALGITSVAFQPTKIVLTNAGTNVDLAFDKIPDFVKSPSTYFPVASVSLAPTTASKTVGQTQQLTPTVLPASAVNKKVTYTTSDATKATVSATGLVTAVAAGTATITVHTVDGDYTDTCVVTIT</sequence>
<accession>A0A1S5R5Y7</accession>
<dbReference type="Gene3D" id="2.60.40.1080">
    <property type="match status" value="1"/>
</dbReference>
<dbReference type="InterPro" id="IPR008964">
    <property type="entry name" value="Invasin/intimin_cell_adhesion"/>
</dbReference>
<keyword evidence="3" id="KW-1185">Reference proteome</keyword>
<feature type="domain" description="BIG2" evidence="1">
    <location>
        <begin position="87"/>
        <end position="164"/>
    </location>
</feature>
<gene>
    <name evidence="2" type="ORF">pf16_27</name>
</gene>
<dbReference type="EMBL" id="KU873925">
    <property type="protein sequence ID" value="AND74950.1"/>
    <property type="molecule type" value="Genomic_DNA"/>
</dbReference>
<name>A0A1S5R5Y7_9CAUD</name>
<dbReference type="Pfam" id="PF02368">
    <property type="entry name" value="Big_2"/>
    <property type="match status" value="1"/>
</dbReference>
<evidence type="ECO:0000259" key="1">
    <source>
        <dbReference type="SMART" id="SM00635"/>
    </source>
</evidence>
<reference evidence="2 3" key="1">
    <citation type="submission" date="2016-03" db="EMBL/GenBank/DDBJ databases">
        <title>Characterisation of pf16 and phiPMW: Two novel phages infecting Pseudomonas putida PpG1.</title>
        <authorList>
            <person name="Magill D.J."/>
            <person name="Krylov V.N."/>
            <person name="Shaburova O.V."/>
            <person name="Allen C.C.R."/>
            <person name="McGrath J.W."/>
            <person name="Quinn J.P."/>
            <person name="Kulakov L.A."/>
        </authorList>
    </citation>
    <scope>NUCLEOTIDE SEQUENCE [LARGE SCALE GENOMIC DNA]</scope>
</reference>
<protein>
    <recommendedName>
        <fullName evidence="1">BIG2 domain-containing protein</fullName>
    </recommendedName>
</protein>
<dbReference type="Proteomes" id="UP000225821">
    <property type="component" value="Segment"/>
</dbReference>
<dbReference type="InterPro" id="IPR003343">
    <property type="entry name" value="Big_2"/>
</dbReference>
<organism evidence="2 3">
    <name type="scientific">Pseudomonas phage pf16</name>
    <dbReference type="NCBI Taxonomy" id="1815630"/>
    <lineage>
        <taxon>Viruses</taxon>
        <taxon>Duplodnaviria</taxon>
        <taxon>Heunggongvirae</taxon>
        <taxon>Uroviricota</taxon>
        <taxon>Caudoviricetes</taxon>
        <taxon>Chakrabartyvirus</taxon>
        <taxon>Chakrabartyvirus pf16</taxon>
    </lineage>
</organism>
<dbReference type="SUPFAM" id="SSF49373">
    <property type="entry name" value="Invasin/intimin cell-adhesion fragments"/>
    <property type="match status" value="1"/>
</dbReference>
<dbReference type="SMART" id="SM00635">
    <property type="entry name" value="BID_2"/>
    <property type="match status" value="1"/>
</dbReference>